<keyword evidence="7 10" id="KW-0472">Membrane</keyword>
<protein>
    <recommendedName>
        <fullName evidence="8">Transmembrane protein 47</fullName>
    </recommendedName>
    <alternativeName>
        <fullName evidence="9">Transmembrane 4 superfamily member 10</fullName>
    </alternativeName>
</protein>
<dbReference type="GO" id="GO:0016020">
    <property type="term" value="C:membrane"/>
    <property type="evidence" value="ECO:0007669"/>
    <property type="project" value="UniProtKB-SubCell"/>
</dbReference>
<dbReference type="Gene3D" id="1.20.140.150">
    <property type="match status" value="1"/>
</dbReference>
<feature type="transmembrane region" description="Helical" evidence="10">
    <location>
        <begin position="105"/>
        <end position="125"/>
    </location>
</feature>
<name>A0A8C9W7K6_SCLFO</name>
<dbReference type="AlphaFoldDB" id="A0A8C9W7K6"/>
<evidence type="ECO:0000256" key="4">
    <source>
        <dbReference type="ARBA" id="ARBA00022692"/>
    </source>
</evidence>
<evidence type="ECO:0000256" key="7">
    <source>
        <dbReference type="ARBA" id="ARBA00023136"/>
    </source>
</evidence>
<evidence type="ECO:0000256" key="5">
    <source>
        <dbReference type="ARBA" id="ARBA00022949"/>
    </source>
</evidence>
<evidence type="ECO:0000256" key="2">
    <source>
        <dbReference type="ARBA" id="ARBA00004536"/>
    </source>
</evidence>
<reference evidence="11" key="2">
    <citation type="submission" date="2025-08" db="UniProtKB">
        <authorList>
            <consortium name="Ensembl"/>
        </authorList>
    </citation>
    <scope>IDENTIFICATION</scope>
</reference>
<evidence type="ECO:0000256" key="10">
    <source>
        <dbReference type="SAM" id="Phobius"/>
    </source>
</evidence>
<dbReference type="GO" id="GO:0098609">
    <property type="term" value="P:cell-cell adhesion"/>
    <property type="evidence" value="ECO:0007669"/>
    <property type="project" value="TreeGrafter"/>
</dbReference>
<proteinExistence type="inferred from homology"/>
<keyword evidence="12" id="KW-1185">Reference proteome</keyword>
<comment type="subcellular location">
    <subcellularLocation>
        <location evidence="2">Cell junction</location>
        <location evidence="2">Adherens junction</location>
    </subcellularLocation>
    <subcellularLocation>
        <location evidence="1">Membrane</location>
        <topology evidence="1">Multi-pass membrane protein</topology>
    </subcellularLocation>
</comment>
<keyword evidence="5" id="KW-0965">Cell junction</keyword>
<evidence type="ECO:0000313" key="12">
    <source>
        <dbReference type="Proteomes" id="UP000694397"/>
    </source>
</evidence>
<feature type="transmembrane region" description="Helical" evidence="10">
    <location>
        <begin position="67"/>
        <end position="93"/>
    </location>
</feature>
<evidence type="ECO:0000256" key="6">
    <source>
        <dbReference type="ARBA" id="ARBA00022989"/>
    </source>
</evidence>
<feature type="transmembrane region" description="Helical" evidence="10">
    <location>
        <begin position="12"/>
        <end position="37"/>
    </location>
</feature>
<dbReference type="FunFam" id="1.20.140.150:FF:000010">
    <property type="entry name" value="transmembrane protein 47"/>
    <property type="match status" value="1"/>
</dbReference>
<evidence type="ECO:0000313" key="11">
    <source>
        <dbReference type="Ensembl" id="ENSSFOP00015070836.1"/>
    </source>
</evidence>
<dbReference type="GeneID" id="108934480"/>
<gene>
    <name evidence="11" type="primary">LOC108934480</name>
</gene>
<organism evidence="11 12">
    <name type="scientific">Scleropages formosus</name>
    <name type="common">Asian bonytongue</name>
    <name type="synonym">Osteoglossum formosum</name>
    <dbReference type="NCBI Taxonomy" id="113540"/>
    <lineage>
        <taxon>Eukaryota</taxon>
        <taxon>Metazoa</taxon>
        <taxon>Chordata</taxon>
        <taxon>Craniata</taxon>
        <taxon>Vertebrata</taxon>
        <taxon>Euteleostomi</taxon>
        <taxon>Actinopterygii</taxon>
        <taxon>Neopterygii</taxon>
        <taxon>Teleostei</taxon>
        <taxon>Osteoglossocephala</taxon>
        <taxon>Osteoglossomorpha</taxon>
        <taxon>Osteoglossiformes</taxon>
        <taxon>Osteoglossidae</taxon>
        <taxon>Scleropages</taxon>
    </lineage>
</organism>
<evidence type="ECO:0000256" key="8">
    <source>
        <dbReference type="ARBA" id="ARBA00039383"/>
    </source>
</evidence>
<dbReference type="PANTHER" id="PTHR14399">
    <property type="entry name" value="P53-INDUCED PROTEIN RELATED"/>
    <property type="match status" value="1"/>
</dbReference>
<sequence length="172" mass="19052">MSVNDAYVFRPFRAVAALCVFLALCLDVVALLSPSWVTAERFSLSLWDSCREEELGWRCSSTLSADWQVATLVMLLAGAAVTLVAFVIALVTLCQGAHRKCYRIVAIFLFTAVVLQACALVLYPIKFIDGKVLQTYHEFNWGYGLAWGSTIFMLGGAILFCVRVGVYEEALY</sequence>
<feature type="transmembrane region" description="Helical" evidence="10">
    <location>
        <begin position="145"/>
        <end position="166"/>
    </location>
</feature>
<dbReference type="GO" id="GO:0005912">
    <property type="term" value="C:adherens junction"/>
    <property type="evidence" value="ECO:0007669"/>
    <property type="project" value="UniProtKB-SubCell"/>
</dbReference>
<dbReference type="Proteomes" id="UP000694397">
    <property type="component" value="Chromosome 4"/>
</dbReference>
<evidence type="ECO:0000256" key="1">
    <source>
        <dbReference type="ARBA" id="ARBA00004141"/>
    </source>
</evidence>
<dbReference type="KEGG" id="sfm:108934480"/>
<dbReference type="OrthoDB" id="8655982at2759"/>
<keyword evidence="6 10" id="KW-1133">Transmembrane helix</keyword>
<evidence type="ECO:0000256" key="3">
    <source>
        <dbReference type="ARBA" id="ARBA00008691"/>
    </source>
</evidence>
<dbReference type="Pfam" id="PF06653">
    <property type="entry name" value="Claudin_3"/>
    <property type="match status" value="1"/>
</dbReference>
<reference evidence="11" key="3">
    <citation type="submission" date="2025-09" db="UniProtKB">
        <authorList>
            <consortium name="Ensembl"/>
        </authorList>
    </citation>
    <scope>IDENTIFICATION</scope>
</reference>
<dbReference type="PANTHER" id="PTHR14399:SF12">
    <property type="entry name" value="TRANSMEMBRANE PROTEIN 47"/>
    <property type="match status" value="1"/>
</dbReference>
<dbReference type="InterPro" id="IPR015664">
    <property type="entry name" value="P53_induced"/>
</dbReference>
<dbReference type="RefSeq" id="XP_029107343.1">
    <property type="nucleotide sequence ID" value="XM_029251510.1"/>
</dbReference>
<dbReference type="InterPro" id="IPR009545">
    <property type="entry name" value="Claudin-like"/>
</dbReference>
<dbReference type="GeneTree" id="ENSGT00530000063484"/>
<comment type="similarity">
    <text evidence="3">Belongs to the TMEM47 family.</text>
</comment>
<accession>A0A8C9W7K6</accession>
<dbReference type="Ensembl" id="ENSSFOT00015051894.1">
    <property type="protein sequence ID" value="ENSSFOP00015070836.1"/>
    <property type="gene ID" value="ENSSFOG00015032629.1"/>
</dbReference>
<reference evidence="11 12" key="1">
    <citation type="submission" date="2019-04" db="EMBL/GenBank/DDBJ databases">
        <authorList>
            <consortium name="Wellcome Sanger Institute Data Sharing"/>
        </authorList>
    </citation>
    <scope>NUCLEOTIDE SEQUENCE [LARGE SCALE GENOMIC DNA]</scope>
</reference>
<evidence type="ECO:0000256" key="9">
    <source>
        <dbReference type="ARBA" id="ARBA00041506"/>
    </source>
</evidence>
<keyword evidence="4 10" id="KW-0812">Transmembrane</keyword>